<name>A0AAN9DTS5_9TELE</name>
<comment type="caution">
    <text evidence="4">The sequence shown here is derived from an EMBL/GenBank/DDBJ whole genome shotgun (WGS) entry which is preliminary data.</text>
</comment>
<dbReference type="PROSITE" id="PS50041">
    <property type="entry name" value="C_TYPE_LECTIN_2"/>
    <property type="match status" value="2"/>
</dbReference>
<accession>A0AAN9DTS5</accession>
<organism evidence="4 5">
    <name type="scientific">Phoxinus phoxinus</name>
    <name type="common">Eurasian minnow</name>
    <dbReference type="NCBI Taxonomy" id="58324"/>
    <lineage>
        <taxon>Eukaryota</taxon>
        <taxon>Metazoa</taxon>
        <taxon>Chordata</taxon>
        <taxon>Craniata</taxon>
        <taxon>Vertebrata</taxon>
        <taxon>Euteleostomi</taxon>
        <taxon>Actinopterygii</taxon>
        <taxon>Neopterygii</taxon>
        <taxon>Teleostei</taxon>
        <taxon>Ostariophysi</taxon>
        <taxon>Cypriniformes</taxon>
        <taxon>Leuciscidae</taxon>
        <taxon>Phoxininae</taxon>
        <taxon>Phoxinus</taxon>
    </lineage>
</organism>
<dbReference type="Pfam" id="PF00059">
    <property type="entry name" value="Lectin_C"/>
    <property type="match status" value="2"/>
</dbReference>
<feature type="signal peptide" evidence="2">
    <location>
        <begin position="1"/>
        <end position="19"/>
    </location>
</feature>
<dbReference type="PANTHER" id="PTHR45784">
    <property type="entry name" value="C-TYPE LECTIN DOMAIN FAMILY 20 MEMBER A-RELATED"/>
    <property type="match status" value="1"/>
</dbReference>
<keyword evidence="1" id="KW-1015">Disulfide bond</keyword>
<dbReference type="EMBL" id="JAYKXH010000001">
    <property type="protein sequence ID" value="KAK7176517.1"/>
    <property type="molecule type" value="Genomic_DNA"/>
</dbReference>
<dbReference type="InterPro" id="IPR016187">
    <property type="entry name" value="CTDL_fold"/>
</dbReference>
<dbReference type="PROSITE" id="PS00615">
    <property type="entry name" value="C_TYPE_LECTIN_1"/>
    <property type="match status" value="1"/>
</dbReference>
<evidence type="ECO:0000256" key="2">
    <source>
        <dbReference type="SAM" id="SignalP"/>
    </source>
</evidence>
<dbReference type="Proteomes" id="UP001364617">
    <property type="component" value="Unassembled WGS sequence"/>
</dbReference>
<dbReference type="AlphaFoldDB" id="A0AAN9DTS5"/>
<gene>
    <name evidence="4" type="ORF">R3I93_000678</name>
</gene>
<dbReference type="InterPro" id="IPR018378">
    <property type="entry name" value="C-type_lectin_CS"/>
</dbReference>
<evidence type="ECO:0000313" key="4">
    <source>
        <dbReference type="EMBL" id="KAK7176517.1"/>
    </source>
</evidence>
<dbReference type="PANTHER" id="PTHR45784:SF8">
    <property type="entry name" value="C-TYPE MANNOSE RECEPTOR 2-RELATED"/>
    <property type="match status" value="1"/>
</dbReference>
<keyword evidence="5" id="KW-1185">Reference proteome</keyword>
<evidence type="ECO:0000313" key="5">
    <source>
        <dbReference type="Proteomes" id="UP001364617"/>
    </source>
</evidence>
<dbReference type="Gene3D" id="3.10.100.10">
    <property type="entry name" value="Mannose-Binding Protein A, subunit A"/>
    <property type="match status" value="2"/>
</dbReference>
<dbReference type="InterPro" id="IPR016186">
    <property type="entry name" value="C-type_lectin-like/link_sf"/>
</dbReference>
<evidence type="ECO:0000256" key="1">
    <source>
        <dbReference type="ARBA" id="ARBA00023157"/>
    </source>
</evidence>
<dbReference type="SUPFAM" id="SSF56436">
    <property type="entry name" value="C-type lectin-like"/>
    <property type="match status" value="2"/>
</dbReference>
<keyword evidence="2" id="KW-0732">Signal</keyword>
<feature type="chain" id="PRO_5042855602" description="C-type lectin domain-containing protein" evidence="2">
    <location>
        <begin position="20"/>
        <end position="244"/>
    </location>
</feature>
<feature type="domain" description="C-type lectin" evidence="3">
    <location>
        <begin position="24"/>
        <end position="132"/>
    </location>
</feature>
<protein>
    <recommendedName>
        <fullName evidence="3">C-type lectin domain-containing protein</fullName>
    </recommendedName>
</protein>
<dbReference type="SMART" id="SM00034">
    <property type="entry name" value="CLECT"/>
    <property type="match status" value="2"/>
</dbReference>
<feature type="domain" description="C-type lectin" evidence="3">
    <location>
        <begin position="131"/>
        <end position="244"/>
    </location>
</feature>
<dbReference type="InterPro" id="IPR001304">
    <property type="entry name" value="C-type_lectin-like"/>
</dbReference>
<evidence type="ECO:0000259" key="3">
    <source>
        <dbReference type="PROSITE" id="PS50041"/>
    </source>
</evidence>
<proteinExistence type="predicted"/>
<reference evidence="4 5" key="1">
    <citation type="submission" date="2024-02" db="EMBL/GenBank/DDBJ databases">
        <title>Chromosome-level genome assembly of the Eurasian Minnow (Phoxinus phoxinus).</title>
        <authorList>
            <person name="Oriowo T.O."/>
            <person name="Martin S."/>
            <person name="Stange M."/>
            <person name="Chrysostomakis Y."/>
            <person name="Brown T."/>
            <person name="Winkler S."/>
            <person name="Kukowka S."/>
            <person name="Myers E.W."/>
            <person name="Bohne A."/>
        </authorList>
    </citation>
    <scope>NUCLEOTIDE SEQUENCE [LARGE SCALE GENOMIC DNA]</scope>
    <source>
        <strain evidence="4">ZFMK-TIS-60720</strain>
        <tissue evidence="4">Whole Organism</tissue>
    </source>
</reference>
<sequence length="244" mass="28113">MKIVWVALFLSAHCELTLTLIRKHIFINNTVSWSDAQKYCRENYADLSTIDSDEELTRFKTDAKDKLNTESWVGLSKPSANGKWVWSDGSEETFQKWKSDQPNAQDTDFCTKIEAGELMDFTCNYNKPFFCYKWVPELILVTENKSWEEALEHCRTEHFDLACLPTSLHLFQAQSKAAVTQTPSVWTGLRFLSGSWFWVSGESLGNVVQLPVCPANAKYCGSRNLKAKSWENRDCREKLNFVCY</sequence>